<dbReference type="EMBL" id="JAUEPS010000044">
    <property type="protein sequence ID" value="KAK0447427.1"/>
    <property type="molecule type" value="Genomic_DNA"/>
</dbReference>
<gene>
    <name evidence="1" type="ORF">EV420DRAFT_874625</name>
</gene>
<dbReference type="GeneID" id="85367379"/>
<dbReference type="Proteomes" id="UP001175211">
    <property type="component" value="Unassembled WGS sequence"/>
</dbReference>
<comment type="caution">
    <text evidence="1">The sequence shown here is derived from an EMBL/GenBank/DDBJ whole genome shotgun (WGS) entry which is preliminary data.</text>
</comment>
<reference evidence="1" key="1">
    <citation type="submission" date="2023-06" db="EMBL/GenBank/DDBJ databases">
        <authorList>
            <consortium name="Lawrence Berkeley National Laboratory"/>
            <person name="Ahrendt S."/>
            <person name="Sahu N."/>
            <person name="Indic B."/>
            <person name="Wong-Bajracharya J."/>
            <person name="Merenyi Z."/>
            <person name="Ke H.-M."/>
            <person name="Monk M."/>
            <person name="Kocsube S."/>
            <person name="Drula E."/>
            <person name="Lipzen A."/>
            <person name="Balint B."/>
            <person name="Henrissat B."/>
            <person name="Andreopoulos B."/>
            <person name="Martin F.M."/>
            <person name="Harder C.B."/>
            <person name="Rigling D."/>
            <person name="Ford K.L."/>
            <person name="Foster G.D."/>
            <person name="Pangilinan J."/>
            <person name="Papanicolaou A."/>
            <person name="Barry K."/>
            <person name="LaButti K."/>
            <person name="Viragh M."/>
            <person name="Koriabine M."/>
            <person name="Yan M."/>
            <person name="Riley R."/>
            <person name="Champramary S."/>
            <person name="Plett K.L."/>
            <person name="Tsai I.J."/>
            <person name="Slot J."/>
            <person name="Sipos G."/>
            <person name="Plett J."/>
            <person name="Nagy L.G."/>
            <person name="Grigoriev I.V."/>
        </authorList>
    </citation>
    <scope>NUCLEOTIDE SEQUENCE</scope>
    <source>
        <strain evidence="1">CCBAS 213</strain>
    </source>
</reference>
<proteinExistence type="predicted"/>
<evidence type="ECO:0000313" key="2">
    <source>
        <dbReference type="Proteomes" id="UP001175211"/>
    </source>
</evidence>
<organism evidence="1 2">
    <name type="scientific">Armillaria tabescens</name>
    <name type="common">Ringless honey mushroom</name>
    <name type="synonym">Agaricus tabescens</name>
    <dbReference type="NCBI Taxonomy" id="1929756"/>
    <lineage>
        <taxon>Eukaryota</taxon>
        <taxon>Fungi</taxon>
        <taxon>Dikarya</taxon>
        <taxon>Basidiomycota</taxon>
        <taxon>Agaricomycotina</taxon>
        <taxon>Agaricomycetes</taxon>
        <taxon>Agaricomycetidae</taxon>
        <taxon>Agaricales</taxon>
        <taxon>Marasmiineae</taxon>
        <taxon>Physalacriaceae</taxon>
        <taxon>Desarmillaria</taxon>
    </lineage>
</organism>
<dbReference type="AlphaFoldDB" id="A0AA39JR88"/>
<evidence type="ECO:0000313" key="1">
    <source>
        <dbReference type="EMBL" id="KAK0447427.1"/>
    </source>
</evidence>
<keyword evidence="2" id="KW-1185">Reference proteome</keyword>
<accession>A0AA39JR88</accession>
<protein>
    <recommendedName>
        <fullName evidence="3">F-box domain-containing protein</fullName>
    </recommendedName>
</protein>
<sequence length="512" mass="57437">MDSSVRSSEKAVLYNQDLLSVICDNLWSAGIQSLPDGATVHPLVSLATVSTSVSETALDRLWRHIYGFNPLLRVLNVGASGPHDGSIWTIPRDVPEPVWNRFKKYAERIRSLTLDASSRAKDHPSIYLRLIAQFPALLFANLKRLEVDQSFAAEPHILFLLSSPDLREVEITLEPNPDDDIVATSVRTAVAGRDTFIISCPLATHAGYNTVPSCIDRACPATFFTVKGLRCLKITSHPVTYSFLEELSSSESLEHLQFVFAPHILPHDDRDGFSSLKILHVTGPIASMSRVLRLIAPDILESFTFIDNSSNQSYHYACEVMLDFHVGLFERFNLSLRELSLTYPYWSISQEHWESSRLVFEPLYGLRLLKTLYYSGNLALDQGTVEKKFATAWKGVENICIPQLAVPLPSDVLLELATHCRQLTCLTIPIAFPDNDALLPRQVLRHRLRVFSSPGIPVGRPASVARYLDSLFPFLAVISGGERWDEVERIILHACQPVRCDERGRDRSKDSD</sequence>
<evidence type="ECO:0008006" key="3">
    <source>
        <dbReference type="Google" id="ProtNLM"/>
    </source>
</evidence>
<dbReference type="RefSeq" id="XP_060326148.1">
    <property type="nucleotide sequence ID" value="XM_060483831.1"/>
</dbReference>
<name>A0AA39JR88_ARMTA</name>